<dbReference type="InterPro" id="IPR005282">
    <property type="entry name" value="LC_transporter"/>
</dbReference>
<dbReference type="GeneID" id="94848379"/>
<feature type="transmembrane region" description="Helical" evidence="5">
    <location>
        <begin position="73"/>
        <end position="94"/>
    </location>
</feature>
<comment type="subcellular location">
    <subcellularLocation>
        <location evidence="1">Membrane</location>
        <topology evidence="1">Multi-pass membrane protein</topology>
    </subcellularLocation>
</comment>
<keyword evidence="3 5" id="KW-1133">Transmembrane helix</keyword>
<dbReference type="PANTHER" id="PTHR13131">
    <property type="entry name" value="CYSTINOSIN"/>
    <property type="match status" value="1"/>
</dbReference>
<accession>A0A1J4L596</accession>
<dbReference type="PANTHER" id="PTHR13131:SF7">
    <property type="entry name" value="TRANSMEMBRANE PROTEIN"/>
    <property type="match status" value="1"/>
</dbReference>
<keyword evidence="4 5" id="KW-0472">Membrane</keyword>
<evidence type="ECO:0000313" key="7">
    <source>
        <dbReference type="Proteomes" id="UP000179807"/>
    </source>
</evidence>
<gene>
    <name evidence="6" type="ORF">TRFO_41275</name>
</gene>
<dbReference type="InterPro" id="IPR006603">
    <property type="entry name" value="PQ-loop_rpt"/>
</dbReference>
<dbReference type="AlphaFoldDB" id="A0A1J4L596"/>
<dbReference type="GO" id="GO:0005774">
    <property type="term" value="C:vacuolar membrane"/>
    <property type="evidence" value="ECO:0007669"/>
    <property type="project" value="TreeGrafter"/>
</dbReference>
<proteinExistence type="predicted"/>
<dbReference type="Gene3D" id="1.20.1280.290">
    <property type="match status" value="2"/>
</dbReference>
<comment type="caution">
    <text evidence="6">The sequence shown here is derived from an EMBL/GenBank/DDBJ whole genome shotgun (WGS) entry which is preliminary data.</text>
</comment>
<keyword evidence="2 5" id="KW-0812">Transmembrane</keyword>
<dbReference type="VEuPathDB" id="TrichDB:TRFO_41275"/>
<dbReference type="OrthoDB" id="8048523at2759"/>
<dbReference type="SMART" id="SM00679">
    <property type="entry name" value="CTNS"/>
    <property type="match status" value="2"/>
</dbReference>
<keyword evidence="7" id="KW-1185">Reference proteome</keyword>
<organism evidence="6 7">
    <name type="scientific">Tritrichomonas foetus</name>
    <dbReference type="NCBI Taxonomy" id="1144522"/>
    <lineage>
        <taxon>Eukaryota</taxon>
        <taxon>Metamonada</taxon>
        <taxon>Parabasalia</taxon>
        <taxon>Tritrichomonadida</taxon>
        <taxon>Tritrichomonadidae</taxon>
        <taxon>Tritrichomonas</taxon>
    </lineage>
</organism>
<feature type="transmembrane region" description="Helical" evidence="5">
    <location>
        <begin position="16"/>
        <end position="35"/>
    </location>
</feature>
<dbReference type="GO" id="GO:0015184">
    <property type="term" value="F:L-cystine transmembrane transporter activity"/>
    <property type="evidence" value="ECO:0007669"/>
    <property type="project" value="TreeGrafter"/>
</dbReference>
<evidence type="ECO:0000256" key="4">
    <source>
        <dbReference type="ARBA" id="ARBA00023136"/>
    </source>
</evidence>
<sequence length="229" mass="26651">MGWSCGFDYPSGIACWLGNIASLCFFIVYVPQFMLNYNRKSVKGFNLPSTALKLVGSSFLFINSLYNNSSFPVFLYGFLNTMQHAAFLFQFWIYDNRPDALLLLFIILIPVIICQLFPFLIPYTDLIKPICQIVSHIPQLMHCIRIHTTSGISMLGQHLNLIGCVLGCLMCFLIDEQSIKTWLIYFNSGFQSFSMYLVAFWYHEMRIFDSPQRRQSVRRERVRPEYPLL</sequence>
<evidence type="ECO:0000256" key="5">
    <source>
        <dbReference type="SAM" id="Phobius"/>
    </source>
</evidence>
<name>A0A1J4L596_9EUKA</name>
<feature type="transmembrane region" description="Helical" evidence="5">
    <location>
        <begin position="101"/>
        <end position="121"/>
    </location>
</feature>
<evidence type="ECO:0000256" key="3">
    <source>
        <dbReference type="ARBA" id="ARBA00022989"/>
    </source>
</evidence>
<protein>
    <submittedName>
        <fullName evidence="6">PQ loop repeat family protein</fullName>
    </submittedName>
</protein>
<dbReference type="Proteomes" id="UP000179807">
    <property type="component" value="Unassembled WGS sequence"/>
</dbReference>
<feature type="transmembrane region" description="Helical" evidence="5">
    <location>
        <begin position="182"/>
        <end position="202"/>
    </location>
</feature>
<dbReference type="Pfam" id="PF04193">
    <property type="entry name" value="PQ-loop"/>
    <property type="match status" value="2"/>
</dbReference>
<evidence type="ECO:0000256" key="2">
    <source>
        <dbReference type="ARBA" id="ARBA00022692"/>
    </source>
</evidence>
<feature type="transmembrane region" description="Helical" evidence="5">
    <location>
        <begin position="158"/>
        <end position="175"/>
    </location>
</feature>
<dbReference type="RefSeq" id="XP_068370300.1">
    <property type="nucleotide sequence ID" value="XM_068513675.1"/>
</dbReference>
<reference evidence="6" key="1">
    <citation type="submission" date="2016-10" db="EMBL/GenBank/DDBJ databases">
        <authorList>
            <person name="Benchimol M."/>
            <person name="Almeida L.G."/>
            <person name="Vasconcelos A.T."/>
            <person name="Perreira-Neves A."/>
            <person name="Rosa I.A."/>
            <person name="Tasca T."/>
            <person name="Bogo M.R."/>
            <person name="de Souza W."/>
        </authorList>
    </citation>
    <scope>NUCLEOTIDE SEQUENCE [LARGE SCALE GENOMIC DNA]</scope>
    <source>
        <strain evidence="6">K</strain>
    </source>
</reference>
<dbReference type="EMBL" id="MLAK01000034">
    <property type="protein sequence ID" value="OHT17164.1"/>
    <property type="molecule type" value="Genomic_DNA"/>
</dbReference>
<evidence type="ECO:0000313" key="6">
    <source>
        <dbReference type="EMBL" id="OHT17164.1"/>
    </source>
</evidence>
<evidence type="ECO:0000256" key="1">
    <source>
        <dbReference type="ARBA" id="ARBA00004141"/>
    </source>
</evidence>